<proteinExistence type="predicted"/>
<dbReference type="EMBL" id="CAUYUJ010007558">
    <property type="protein sequence ID" value="CAK0821183.1"/>
    <property type="molecule type" value="Genomic_DNA"/>
</dbReference>
<gene>
    <name evidence="3" type="ORF">PCOR1329_LOCUS22576</name>
</gene>
<sequence length="1274" mass="142450">MSSSDSDHDNDQVDPLVDRLLQQASQIESIARDLEAFPTQPEDDPLHRADPWRAGAAGTATPGAAGVPSAAAAGAVPAVEAAPGTVEAIHQSLYRQLTEHVDSTMAEFKRATAITVATAIHAEQAALAKRIDANESELAQLKQRIQDSEAEQKRHKEAIDTIQKALAIAEAQTAVPDVIAESDFDRPPDPAVFSIGAPDIVAPQLVQQALVGWFRDSGESKADIDFRPFKQKGRVSAVGVPLVRLDVGAAANIDTKIIWNYAQATKLHIDTAAIERAFNDFFAEDRGLKLVSWNARGLLTINTKKRKQKFELLKQYMRMNYLILIQEQLGPYPSNIMSSTVGAELRVLVETTAAWVPTLPADRIHTSGTKLTIVHTVLAVGRVQVAEVFAGSSCVGVAMNIHNIGLTIRHRKEIDLKWRRYAAWASSSPRSRIFIAMGDFNIHDEPAVSFLAVLVDPTLLSDRRLSDHAISGLTIATARPKVDEVQQIPDFLFQTPLYQQFYERLMSCSRTKCASPHMLWRITKDNMVQAARLTRNHLLELPGGRRFQFSDEVKLLALRSISRAVWRQDFELAGALMSFNALGEQFLSIEEGNVSLRSEVEFAEMSRLAHHQHLIKRKERALTFARRAALAQRAAEAEHQQKQARILQRRARAWAPFARILTLVGIRIPDSDTVVKSPQDMLDELQKHWLPIFADKPVDEIGMKEFRSDVPLSVLVHQHQVRTDFRIERGRRRQGTEEMDNTTCTRLAAALRPISRKNTDSKIFAAAINEQMKTTVEQRAHVIQQGFIRGRNFCNNIMIMDTLGRIAGWRPSAGSEHPVQILFDIAAAFPSLGRQWLFAALANFQYAEGFINAVRALYDGGQAMITLDGAYRFIHQVFDCAEKYGHLAVNVTKCVIIPLWAALDDQVRSVIRFFLAEQIPAWSNFLIADVGVYLGAHIGPGATNELQWLKAVPKWWDRLFALSTSGAPTDALARLYQSSSITVLSYLAQFFWLPKVALTREIHALHRVLRMPPSTFRLQDILAMSTWMTSPSPTSLKLYNVATMWRMANYTIVGWTHFLGLLDAMAVQYCPLPAFARGRWSPPFWKEPMAIVQRYAALNSGQSPLLPMRSSSSLEAAAEIARKTAEDARAAGHRPRPQRCFLQQITSRMFPDRFHQTISKRLQKWYGMSISMRSLRTRWLHLKSFLAKGLSEPLKIEVLQPVCSARVVIHPSQSKYNMDFVGSGIAVGLDVRQTPDAGAKPIKSSSAKETPRHRPRNTSRCMVSCSTSKPCFTL</sequence>
<evidence type="ECO:0000256" key="1">
    <source>
        <dbReference type="SAM" id="Coils"/>
    </source>
</evidence>
<keyword evidence="1" id="KW-0175">Coiled coil</keyword>
<protein>
    <recommendedName>
        <fullName evidence="5">Reverse transcriptase domain-containing protein</fullName>
    </recommendedName>
</protein>
<comment type="caution">
    <text evidence="3">The sequence shown here is derived from an EMBL/GenBank/DDBJ whole genome shotgun (WGS) entry which is preliminary data.</text>
</comment>
<name>A0ABN9RR50_9DINO</name>
<reference evidence="3" key="1">
    <citation type="submission" date="2023-10" db="EMBL/GenBank/DDBJ databases">
        <authorList>
            <person name="Chen Y."/>
            <person name="Shah S."/>
            <person name="Dougan E. K."/>
            <person name="Thang M."/>
            <person name="Chan C."/>
        </authorList>
    </citation>
    <scope>NUCLEOTIDE SEQUENCE [LARGE SCALE GENOMIC DNA]</scope>
</reference>
<keyword evidence="4" id="KW-1185">Reference proteome</keyword>
<accession>A0ABN9RR50</accession>
<dbReference type="Proteomes" id="UP001189429">
    <property type="component" value="Unassembled WGS sequence"/>
</dbReference>
<evidence type="ECO:0000256" key="2">
    <source>
        <dbReference type="SAM" id="MobiDB-lite"/>
    </source>
</evidence>
<feature type="region of interest" description="Disordered" evidence="2">
    <location>
        <begin position="1"/>
        <end position="68"/>
    </location>
</feature>
<evidence type="ECO:0000313" key="4">
    <source>
        <dbReference type="Proteomes" id="UP001189429"/>
    </source>
</evidence>
<evidence type="ECO:0008006" key="5">
    <source>
        <dbReference type="Google" id="ProtNLM"/>
    </source>
</evidence>
<feature type="compositionally biased region" description="Basic and acidic residues" evidence="2">
    <location>
        <begin position="1"/>
        <end position="11"/>
    </location>
</feature>
<evidence type="ECO:0000313" key="3">
    <source>
        <dbReference type="EMBL" id="CAK0821183.1"/>
    </source>
</evidence>
<feature type="coiled-coil region" evidence="1">
    <location>
        <begin position="124"/>
        <end position="172"/>
    </location>
</feature>
<feature type="region of interest" description="Disordered" evidence="2">
    <location>
        <begin position="1236"/>
        <end position="1261"/>
    </location>
</feature>
<feature type="compositionally biased region" description="Low complexity" evidence="2">
    <location>
        <begin position="54"/>
        <end position="68"/>
    </location>
</feature>
<organism evidence="3 4">
    <name type="scientific">Prorocentrum cordatum</name>
    <dbReference type="NCBI Taxonomy" id="2364126"/>
    <lineage>
        <taxon>Eukaryota</taxon>
        <taxon>Sar</taxon>
        <taxon>Alveolata</taxon>
        <taxon>Dinophyceae</taxon>
        <taxon>Prorocentrales</taxon>
        <taxon>Prorocentraceae</taxon>
        <taxon>Prorocentrum</taxon>
    </lineage>
</organism>